<reference evidence="7 8" key="1">
    <citation type="journal article" date="2018" name="Mol. Biol. Evol.">
        <title>Broad Genomic Sampling Reveals a Smut Pathogenic Ancestry of the Fungal Clade Ustilaginomycotina.</title>
        <authorList>
            <person name="Kijpornyongpan T."/>
            <person name="Mondo S.J."/>
            <person name="Barry K."/>
            <person name="Sandor L."/>
            <person name="Lee J."/>
            <person name="Lipzen A."/>
            <person name="Pangilinan J."/>
            <person name="LaButti K."/>
            <person name="Hainaut M."/>
            <person name="Henrissat B."/>
            <person name="Grigoriev I.V."/>
            <person name="Spatafora J.W."/>
            <person name="Aime M.C."/>
        </authorList>
    </citation>
    <scope>NUCLEOTIDE SEQUENCE [LARGE SCALE GENOMIC DNA]</scope>
    <source>
        <strain evidence="7 8">MCA 4186</strain>
    </source>
</reference>
<dbReference type="GO" id="GO:0031509">
    <property type="term" value="P:subtelomeric heterochromatin formation"/>
    <property type="evidence" value="ECO:0007669"/>
    <property type="project" value="TreeGrafter"/>
</dbReference>
<feature type="compositionally biased region" description="Acidic residues" evidence="4">
    <location>
        <begin position="704"/>
        <end position="721"/>
    </location>
</feature>
<accession>A0A316ZH00</accession>
<feature type="region of interest" description="Disordered" evidence="4">
    <location>
        <begin position="510"/>
        <end position="552"/>
    </location>
</feature>
<dbReference type="AlphaFoldDB" id="A0A316ZH00"/>
<gene>
    <name evidence="7" type="ORF">FA09DRAFT_327518</name>
</gene>
<dbReference type="Pfam" id="PF02791">
    <property type="entry name" value="DDT"/>
    <property type="match status" value="1"/>
</dbReference>
<evidence type="ECO:0000259" key="6">
    <source>
        <dbReference type="PROSITE" id="PS51136"/>
    </source>
</evidence>
<dbReference type="Pfam" id="PF15613">
    <property type="entry name" value="WSD"/>
    <property type="match status" value="1"/>
</dbReference>
<feature type="domain" description="DDT" evidence="5">
    <location>
        <begin position="428"/>
        <end position="491"/>
    </location>
</feature>
<feature type="compositionally biased region" description="Acidic residues" evidence="4">
    <location>
        <begin position="729"/>
        <end position="746"/>
    </location>
</feature>
<dbReference type="InterPro" id="IPR018501">
    <property type="entry name" value="DDT_dom"/>
</dbReference>
<proteinExistence type="predicted"/>
<protein>
    <recommendedName>
        <fullName evidence="9">WAC domain-containing protein</fullName>
    </recommendedName>
</protein>
<dbReference type="GO" id="GO:0005634">
    <property type="term" value="C:nucleus"/>
    <property type="evidence" value="ECO:0007669"/>
    <property type="project" value="UniProtKB-SubCell"/>
</dbReference>
<dbReference type="InterPro" id="IPR013136">
    <property type="entry name" value="WSTF_Acf1_Cbp146"/>
</dbReference>
<keyword evidence="2 3" id="KW-0539">Nucleus</keyword>
<feature type="compositionally biased region" description="Acidic residues" evidence="4">
    <location>
        <begin position="541"/>
        <end position="552"/>
    </location>
</feature>
<feature type="region of interest" description="Disordered" evidence="4">
    <location>
        <begin position="344"/>
        <end position="366"/>
    </location>
</feature>
<name>A0A316ZH00_9BASI</name>
<feature type="compositionally biased region" description="Basic and acidic residues" evidence="4">
    <location>
        <begin position="820"/>
        <end position="837"/>
    </location>
</feature>
<dbReference type="GO" id="GO:0000781">
    <property type="term" value="C:chromosome, telomeric region"/>
    <property type="evidence" value="ECO:0007669"/>
    <property type="project" value="GOC"/>
</dbReference>
<sequence>MVLIKRRPVDMVPPPDPAMHDADAEAFYLAETGEVFLDYESYAARMSFYRQRRFQCEVSGRQNLTFFEAHTSELLEAEATQKKFPASLKGPVLKAVQFVVTGRLDNLVDKAYDRFKDRFFVQETVMVERFGERYWARIVSVYPPRELQRKAFEEAAAAKRAARAERVERNNVKKSKNGTNGASKERPGLHSFDSTSDLSDLSDEESELSEEAKSAILAKAAHQIGADLNKDAQEAYELDDPSRYLYHVRFLDDKDAFVGSLTEVQPKQLLRDRLTFSKTILKKYMKDCLLRDATVGAPWTVRPSLAERFGIPTEMSEELLRMNAEIKEGKLSKRKKVFTVEDEEANANKKPRKIKGDPGLTAAEAAAAKEREEEEKRLLEKKKIVKYPVEDLLIEPVSVRELNSKGKEDLLPRRRDRPIPSRELPVPRDTFEILMNTYYFLQACGKPLMLSPFSLDDYEAALRHSTNEPSCTLMAEVHASLINIVVRDGTHSKDLAPANLASKAAASAAARAASRDDDDESVADSEESDQLDSAANTPAPEGDEEDDDDEADAEADALLLAARDIGRGWDKRVLKLDEDRDGWEASLIGILAKRASLETMPRLTGILSHLTGIAHPDGHIDGKFIADTYASPEARYGVLPLSDKLLAIQALCELAVMTKPIKHFYEECEAHLTELRKERVEIGRARKKLAEDRAAFEAANVKEGDEEEGEEAAEAEEDGSDAEANGNGDTEEAAGDSDSEKDELESSSEMGTPPGSPPSNSSLSDVEDSRAGRSSRKAANAKARARRAALPSRQEALRERALQREQEEKERRAELQAAREASKQKAAESRQVNLERKRLDDEEARLNKRDEAIDRDFRRHALAPRLTPLGRDRFFDRYWWFDGIGSASLLTSNGAVSYSTGRLFVQGARRDDWEIALAENERGPKYLEQRRKDEQQAEGVLQPDEWAVYSEPEQVDELLAWLRAKGNRELALRTQLLKFHAYIGPGMAKRAHDLAGGWRDNIVETRRSNRSKGEQSAVMRLPYMAWRNTAASK</sequence>
<feature type="domain" description="WAC" evidence="6">
    <location>
        <begin position="24"/>
        <end position="132"/>
    </location>
</feature>
<evidence type="ECO:0000313" key="8">
    <source>
        <dbReference type="Proteomes" id="UP000245946"/>
    </source>
</evidence>
<evidence type="ECO:0000256" key="3">
    <source>
        <dbReference type="PROSITE-ProRule" id="PRU00475"/>
    </source>
</evidence>
<feature type="compositionally biased region" description="Acidic residues" evidence="4">
    <location>
        <begin position="516"/>
        <end position="530"/>
    </location>
</feature>
<evidence type="ECO:0000313" key="7">
    <source>
        <dbReference type="EMBL" id="PWO00792.1"/>
    </source>
</evidence>
<evidence type="ECO:0000256" key="4">
    <source>
        <dbReference type="SAM" id="MobiDB-lite"/>
    </source>
</evidence>
<dbReference type="RefSeq" id="XP_025601070.1">
    <property type="nucleotide sequence ID" value="XM_025741430.1"/>
</dbReference>
<dbReference type="Pfam" id="PF10537">
    <property type="entry name" value="WAC_Acf1_DNA_bd"/>
    <property type="match status" value="1"/>
</dbReference>
<dbReference type="GO" id="GO:0000785">
    <property type="term" value="C:chromatin"/>
    <property type="evidence" value="ECO:0007669"/>
    <property type="project" value="UniProtKB-ARBA"/>
</dbReference>
<comment type="subcellular location">
    <subcellularLocation>
        <location evidence="1 3">Nucleus</location>
    </subcellularLocation>
</comment>
<evidence type="ECO:0000256" key="2">
    <source>
        <dbReference type="ARBA" id="ARBA00023242"/>
    </source>
</evidence>
<dbReference type="PANTHER" id="PTHR32075:SF6">
    <property type="entry name" value="ISWI CHROMATIN-REMODELING COMPLEX SUBUNIT YPL216W-RELATED"/>
    <property type="match status" value="1"/>
</dbReference>
<feature type="compositionally biased region" description="Basic and acidic residues" evidence="4">
    <location>
        <begin position="795"/>
        <end position="814"/>
    </location>
</feature>
<dbReference type="InterPro" id="IPR028941">
    <property type="entry name" value="WHIM2_dom"/>
</dbReference>
<dbReference type="PROSITE" id="PS50827">
    <property type="entry name" value="DDT"/>
    <property type="match status" value="1"/>
</dbReference>
<evidence type="ECO:0008006" key="9">
    <source>
        <dbReference type="Google" id="ProtNLM"/>
    </source>
</evidence>
<organism evidence="7 8">
    <name type="scientific">Tilletiopsis washingtonensis</name>
    <dbReference type="NCBI Taxonomy" id="58919"/>
    <lineage>
        <taxon>Eukaryota</taxon>
        <taxon>Fungi</taxon>
        <taxon>Dikarya</taxon>
        <taxon>Basidiomycota</taxon>
        <taxon>Ustilaginomycotina</taxon>
        <taxon>Exobasidiomycetes</taxon>
        <taxon>Entylomatales</taxon>
        <taxon>Entylomatales incertae sedis</taxon>
        <taxon>Tilletiopsis</taxon>
    </lineage>
</organism>
<dbReference type="PROSITE" id="PS51136">
    <property type="entry name" value="WAC"/>
    <property type="match status" value="1"/>
</dbReference>
<evidence type="ECO:0000259" key="5">
    <source>
        <dbReference type="PROSITE" id="PS50827"/>
    </source>
</evidence>
<keyword evidence="8" id="KW-1185">Reference proteome</keyword>
<dbReference type="STRING" id="58919.A0A316ZH00"/>
<dbReference type="GeneID" id="37268974"/>
<dbReference type="PANTHER" id="PTHR32075">
    <property type="entry name" value="ISWI CHROMATIN-REMODELING COMPLEX SUBUNIT YPL216W-RELATED"/>
    <property type="match status" value="1"/>
</dbReference>
<dbReference type="OrthoDB" id="332390at2759"/>
<evidence type="ECO:0000256" key="1">
    <source>
        <dbReference type="ARBA" id="ARBA00004123"/>
    </source>
</evidence>
<dbReference type="EMBL" id="KZ819284">
    <property type="protein sequence ID" value="PWO00792.1"/>
    <property type="molecule type" value="Genomic_DNA"/>
</dbReference>
<feature type="region of interest" description="Disordered" evidence="4">
    <location>
        <begin position="697"/>
        <end position="837"/>
    </location>
</feature>
<feature type="region of interest" description="Disordered" evidence="4">
    <location>
        <begin position="163"/>
        <end position="204"/>
    </location>
</feature>
<dbReference type="Proteomes" id="UP000245946">
    <property type="component" value="Unassembled WGS sequence"/>
</dbReference>